<evidence type="ECO:0000313" key="3">
    <source>
        <dbReference type="Proteomes" id="UP001162972"/>
    </source>
</evidence>
<evidence type="ECO:0000256" key="1">
    <source>
        <dbReference type="SAM" id="MobiDB-lite"/>
    </source>
</evidence>
<protein>
    <submittedName>
        <fullName evidence="2">Uncharacterized protein</fullName>
    </submittedName>
</protein>
<keyword evidence="3" id="KW-1185">Reference proteome</keyword>
<accession>A0AAD6KXI2</accession>
<gene>
    <name evidence="2" type="ORF">OIU84_018862</name>
</gene>
<dbReference type="Proteomes" id="UP001162972">
    <property type="component" value="Chromosome 10"/>
</dbReference>
<proteinExistence type="predicted"/>
<name>A0AAD6KXI2_9ROSI</name>
<evidence type="ECO:0000313" key="2">
    <source>
        <dbReference type="EMBL" id="KAJ6431465.1"/>
    </source>
</evidence>
<organism evidence="2 3">
    <name type="scientific">Salix udensis</name>
    <dbReference type="NCBI Taxonomy" id="889485"/>
    <lineage>
        <taxon>Eukaryota</taxon>
        <taxon>Viridiplantae</taxon>
        <taxon>Streptophyta</taxon>
        <taxon>Embryophyta</taxon>
        <taxon>Tracheophyta</taxon>
        <taxon>Spermatophyta</taxon>
        <taxon>Magnoliopsida</taxon>
        <taxon>eudicotyledons</taxon>
        <taxon>Gunneridae</taxon>
        <taxon>Pentapetalae</taxon>
        <taxon>rosids</taxon>
        <taxon>fabids</taxon>
        <taxon>Malpighiales</taxon>
        <taxon>Salicaceae</taxon>
        <taxon>Saliceae</taxon>
        <taxon>Salix</taxon>
    </lineage>
</organism>
<reference evidence="2 3" key="1">
    <citation type="journal article" date="2023" name="Int. J. Mol. Sci.">
        <title>De Novo Assembly and Annotation of 11 Diverse Shrub Willow (Salix) Genomes Reveals Novel Gene Organization in Sex-Linked Regions.</title>
        <authorList>
            <person name="Hyden B."/>
            <person name="Feng K."/>
            <person name="Yates T.B."/>
            <person name="Jawdy S."/>
            <person name="Cereghino C."/>
            <person name="Smart L.B."/>
            <person name="Muchero W."/>
        </authorList>
    </citation>
    <scope>NUCLEOTIDE SEQUENCE [LARGE SCALE GENOMIC DNA]</scope>
    <source>
        <tissue evidence="2">Shoot tip</tissue>
    </source>
</reference>
<dbReference type="AlphaFoldDB" id="A0AAD6KXI2"/>
<comment type="caution">
    <text evidence="2">The sequence shown here is derived from an EMBL/GenBank/DDBJ whole genome shotgun (WGS) entry which is preliminary data.</text>
</comment>
<feature type="region of interest" description="Disordered" evidence="1">
    <location>
        <begin position="1"/>
        <end position="27"/>
    </location>
</feature>
<sequence length="123" mass="13647">MKTKGQSPYKKEAGPRNGVHNPNPEGDKALHVISAKQPSNNLANVQTSRISDVPPNSRYLWNLALEVEQQYPYLGGYVIGKEPSLLKLVLENSTVPLFPNKINSRGQCMFSNEIGVPFPPFEL</sequence>
<dbReference type="EMBL" id="JAPFFJ010000003">
    <property type="protein sequence ID" value="KAJ6431465.1"/>
    <property type="molecule type" value="Genomic_DNA"/>
</dbReference>